<keyword evidence="2" id="KW-1185">Reference proteome</keyword>
<evidence type="ECO:0000313" key="1">
    <source>
        <dbReference type="EMBL" id="MCP2162781.1"/>
    </source>
</evidence>
<evidence type="ECO:0000313" key="2">
    <source>
        <dbReference type="Proteomes" id="UP001205740"/>
    </source>
</evidence>
<reference evidence="1 2" key="1">
    <citation type="submission" date="2022-06" db="EMBL/GenBank/DDBJ databases">
        <title>Genomic Encyclopedia of Archaeal and Bacterial Type Strains, Phase II (KMG-II): from individual species to whole genera.</title>
        <authorList>
            <person name="Goeker M."/>
        </authorList>
    </citation>
    <scope>NUCLEOTIDE SEQUENCE [LARGE SCALE GENOMIC DNA]</scope>
    <source>
        <strain evidence="1 2">DSM 45037</strain>
    </source>
</reference>
<dbReference type="EMBL" id="JAMTCG010000007">
    <property type="protein sequence ID" value="MCP2162781.1"/>
    <property type="molecule type" value="Genomic_DNA"/>
</dbReference>
<sequence length="67" mass="7639">MGVEFNDREIERMLKDVEKKVSKPVDVPTTGSEAAAVRKIKDELKRRGVTPNDAEIKKMVRDNRKGK</sequence>
<gene>
    <name evidence="1" type="ORF">LX12_003989</name>
</gene>
<protein>
    <submittedName>
        <fullName evidence="1">Uncharacterized protein</fullName>
    </submittedName>
</protein>
<comment type="caution">
    <text evidence="1">The sequence shown here is derived from an EMBL/GenBank/DDBJ whole genome shotgun (WGS) entry which is preliminary data.</text>
</comment>
<proteinExistence type="predicted"/>
<organism evidence="1 2">
    <name type="scientific">Williamsia serinedens</name>
    <dbReference type="NCBI Taxonomy" id="391736"/>
    <lineage>
        <taxon>Bacteria</taxon>
        <taxon>Bacillati</taxon>
        <taxon>Actinomycetota</taxon>
        <taxon>Actinomycetes</taxon>
        <taxon>Mycobacteriales</taxon>
        <taxon>Nocardiaceae</taxon>
        <taxon>Williamsia</taxon>
    </lineage>
</organism>
<dbReference type="RefSeq" id="WP_253656329.1">
    <property type="nucleotide sequence ID" value="NZ_BAAAOE010000002.1"/>
</dbReference>
<accession>A0ABT1H6M4</accession>
<name>A0ABT1H6M4_9NOCA</name>
<dbReference type="Proteomes" id="UP001205740">
    <property type="component" value="Unassembled WGS sequence"/>
</dbReference>